<accession>A0A6J4JH37</accession>
<organism evidence="2">
    <name type="scientific">uncultured Actinomycetospora sp</name>
    <dbReference type="NCBI Taxonomy" id="1135996"/>
    <lineage>
        <taxon>Bacteria</taxon>
        <taxon>Bacillati</taxon>
        <taxon>Actinomycetota</taxon>
        <taxon>Actinomycetes</taxon>
        <taxon>Pseudonocardiales</taxon>
        <taxon>Pseudonocardiaceae</taxon>
        <taxon>Actinomycetospora</taxon>
        <taxon>environmental samples</taxon>
    </lineage>
</organism>
<name>A0A6J4JH37_9PSEU</name>
<evidence type="ECO:0000256" key="1">
    <source>
        <dbReference type="SAM" id="MobiDB-lite"/>
    </source>
</evidence>
<feature type="non-terminal residue" evidence="2">
    <location>
        <position position="1"/>
    </location>
</feature>
<feature type="non-terminal residue" evidence="2">
    <location>
        <position position="64"/>
    </location>
</feature>
<feature type="region of interest" description="Disordered" evidence="1">
    <location>
        <begin position="1"/>
        <end position="64"/>
    </location>
</feature>
<dbReference type="EMBL" id="CADCTH010000429">
    <property type="protein sequence ID" value="CAA9277294.1"/>
    <property type="molecule type" value="Genomic_DNA"/>
</dbReference>
<reference evidence="2" key="1">
    <citation type="submission" date="2020-02" db="EMBL/GenBank/DDBJ databases">
        <authorList>
            <person name="Meier V. D."/>
        </authorList>
    </citation>
    <scope>NUCLEOTIDE SEQUENCE</scope>
    <source>
        <strain evidence="2">AVDCRST_MAG54</strain>
    </source>
</reference>
<dbReference type="AlphaFoldDB" id="A0A6J4JH37"/>
<proteinExistence type="predicted"/>
<evidence type="ECO:0000313" key="2">
    <source>
        <dbReference type="EMBL" id="CAA9277294.1"/>
    </source>
</evidence>
<protein>
    <submittedName>
        <fullName evidence="2">Uncharacterized protein</fullName>
    </submittedName>
</protein>
<feature type="compositionally biased region" description="Low complexity" evidence="1">
    <location>
        <begin position="24"/>
        <end position="47"/>
    </location>
</feature>
<sequence length="64" mass="6758">DRHDDHRRGGRLLGPVRGGGARGHLGAPRGHAAAHEPFAPRRAAPRPGRGHRLPHAGACAGRRL</sequence>
<gene>
    <name evidence="2" type="ORF">AVDCRST_MAG54-3344</name>
</gene>